<dbReference type="InterPro" id="IPR036291">
    <property type="entry name" value="NAD(P)-bd_dom_sf"/>
</dbReference>
<evidence type="ECO:0000313" key="5">
    <source>
        <dbReference type="Proteomes" id="UP000245768"/>
    </source>
</evidence>
<evidence type="ECO:0000256" key="1">
    <source>
        <dbReference type="ARBA" id="ARBA00006484"/>
    </source>
</evidence>
<dbReference type="FunFam" id="3.40.50.720:FF:000084">
    <property type="entry name" value="Short-chain dehydrogenase reductase"/>
    <property type="match status" value="1"/>
</dbReference>
<dbReference type="GO" id="GO:0016616">
    <property type="term" value="F:oxidoreductase activity, acting on the CH-OH group of donors, NAD or NADP as acceptor"/>
    <property type="evidence" value="ECO:0007669"/>
    <property type="project" value="UniProtKB-ARBA"/>
</dbReference>
<dbReference type="EMBL" id="KZ819634">
    <property type="protein sequence ID" value="PWN93814.1"/>
    <property type="molecule type" value="Genomic_DNA"/>
</dbReference>
<dbReference type="Gene3D" id="3.40.50.720">
    <property type="entry name" value="NAD(P)-binding Rossmann-like Domain"/>
    <property type="match status" value="1"/>
</dbReference>
<gene>
    <name evidence="4" type="ORF">FA10DRAFT_264414</name>
</gene>
<keyword evidence="5" id="KW-1185">Reference proteome</keyword>
<dbReference type="OrthoDB" id="1888931at2759"/>
<evidence type="ECO:0000256" key="2">
    <source>
        <dbReference type="ARBA" id="ARBA00022857"/>
    </source>
</evidence>
<keyword evidence="3" id="KW-0560">Oxidoreductase</keyword>
<evidence type="ECO:0000256" key="3">
    <source>
        <dbReference type="ARBA" id="ARBA00023002"/>
    </source>
</evidence>
<protein>
    <submittedName>
        <fullName evidence="4">Putative NADP-dependent mannitol dehydrogenase</fullName>
    </submittedName>
</protein>
<accession>A0A316YYH4</accession>
<dbReference type="PRINTS" id="PR00081">
    <property type="entry name" value="GDHRDH"/>
</dbReference>
<dbReference type="GeneID" id="37042553"/>
<reference evidence="4 5" key="1">
    <citation type="journal article" date="2018" name="Mol. Biol. Evol.">
        <title>Broad Genomic Sampling Reveals a Smut Pathogenic Ancestry of the Fungal Clade Ustilaginomycotina.</title>
        <authorList>
            <person name="Kijpornyongpan T."/>
            <person name="Mondo S.J."/>
            <person name="Barry K."/>
            <person name="Sandor L."/>
            <person name="Lee J."/>
            <person name="Lipzen A."/>
            <person name="Pangilinan J."/>
            <person name="LaButti K."/>
            <person name="Hainaut M."/>
            <person name="Henrissat B."/>
            <person name="Grigoriev I.V."/>
            <person name="Spatafora J.W."/>
            <person name="Aime M.C."/>
        </authorList>
    </citation>
    <scope>NUCLEOTIDE SEQUENCE [LARGE SCALE GENOMIC DNA]</scope>
    <source>
        <strain evidence="4 5">MCA 4198</strain>
    </source>
</reference>
<organism evidence="4 5">
    <name type="scientific">Acaromyces ingoldii</name>
    <dbReference type="NCBI Taxonomy" id="215250"/>
    <lineage>
        <taxon>Eukaryota</taxon>
        <taxon>Fungi</taxon>
        <taxon>Dikarya</taxon>
        <taxon>Basidiomycota</taxon>
        <taxon>Ustilaginomycotina</taxon>
        <taxon>Exobasidiomycetes</taxon>
        <taxon>Exobasidiales</taxon>
        <taxon>Cryptobasidiaceae</taxon>
        <taxon>Acaromyces</taxon>
    </lineage>
</organism>
<dbReference type="GO" id="GO:0050664">
    <property type="term" value="F:oxidoreductase activity, acting on NAD(P)H, oxygen as acceptor"/>
    <property type="evidence" value="ECO:0007669"/>
    <property type="project" value="TreeGrafter"/>
</dbReference>
<dbReference type="STRING" id="215250.A0A316YYH4"/>
<proteinExistence type="inferred from homology"/>
<dbReference type="AlphaFoldDB" id="A0A316YYH4"/>
<dbReference type="PANTHER" id="PTHR43008:SF6">
    <property type="entry name" value="NADP-DEPENDENT MANNITOL DEHYDROGENASE"/>
    <property type="match status" value="1"/>
</dbReference>
<evidence type="ECO:0000313" key="4">
    <source>
        <dbReference type="EMBL" id="PWN93814.1"/>
    </source>
</evidence>
<keyword evidence="2" id="KW-0521">NADP</keyword>
<dbReference type="InParanoid" id="A0A316YYH4"/>
<dbReference type="Pfam" id="PF13561">
    <property type="entry name" value="adh_short_C2"/>
    <property type="match status" value="1"/>
</dbReference>
<comment type="similarity">
    <text evidence="1">Belongs to the short-chain dehydrogenases/reductases (SDR) family.</text>
</comment>
<dbReference type="RefSeq" id="XP_025381012.1">
    <property type="nucleotide sequence ID" value="XM_025520637.1"/>
</dbReference>
<dbReference type="SUPFAM" id="SSF51735">
    <property type="entry name" value="NAD(P)-binding Rossmann-fold domains"/>
    <property type="match status" value="1"/>
</dbReference>
<name>A0A316YYH4_9BASI</name>
<dbReference type="PROSITE" id="PS00061">
    <property type="entry name" value="ADH_SHORT"/>
    <property type="match status" value="1"/>
</dbReference>
<dbReference type="PANTHER" id="PTHR43008">
    <property type="entry name" value="BENZIL REDUCTASE"/>
    <property type="match status" value="1"/>
</dbReference>
<dbReference type="InterPro" id="IPR020904">
    <property type="entry name" value="Sc_DH/Rdtase_CS"/>
</dbReference>
<sequence length="262" mass="27886">MVVSIDLSGKTVVVTGGNRGIGLAMSESAAAAGANVAIFYHSHPKAQESAANVAKKFNVKVKAYQCDVSDDALVKKTFEQVEADLGTPITAVMANAGVSVVKPALELTTEDFHKVFNANVLGAFNVSKAAGNHWVQKGFKGGSIVITSSMSSELYNQKGLNDPLTQVFYNASKGAATNMVKGLAAEFAQYGIRVNALEPGFTATEQTSVMDKKIRDYQAESVPLRRFAEPKEQGDPALFLISDYASYITGTILRPDGGFSLY</sequence>
<dbReference type="Proteomes" id="UP000245768">
    <property type="component" value="Unassembled WGS sequence"/>
</dbReference>
<dbReference type="InterPro" id="IPR002347">
    <property type="entry name" value="SDR_fam"/>
</dbReference>